<evidence type="ECO:0008006" key="5">
    <source>
        <dbReference type="Google" id="ProtNLM"/>
    </source>
</evidence>
<dbReference type="Gene3D" id="3.40.640.10">
    <property type="entry name" value="Type I PLP-dependent aspartate aminotransferase-like (Major domain)"/>
    <property type="match status" value="1"/>
</dbReference>
<evidence type="ECO:0000256" key="1">
    <source>
        <dbReference type="ARBA" id="ARBA00009533"/>
    </source>
</evidence>
<keyword evidence="2" id="KW-0456">Lyase</keyword>
<dbReference type="PANTHER" id="PTHR45677:SF8">
    <property type="entry name" value="CYSTEINE SULFINIC ACID DECARBOXYLASE"/>
    <property type="match status" value="1"/>
</dbReference>
<name>A0ABX1CBA4_9ACTN</name>
<dbReference type="PANTHER" id="PTHR45677">
    <property type="entry name" value="GLUTAMATE DECARBOXYLASE-RELATED"/>
    <property type="match status" value="1"/>
</dbReference>
<evidence type="ECO:0000313" key="4">
    <source>
        <dbReference type="Proteomes" id="UP000727056"/>
    </source>
</evidence>
<comment type="similarity">
    <text evidence="1">Belongs to the group II decarboxylase family.</text>
</comment>
<reference evidence="3 4" key="1">
    <citation type="submission" date="2020-03" db="EMBL/GenBank/DDBJ databases">
        <title>Draft genome of Streptomyces sp. ventii, isolated from the Axial Seamount in the Pacific Ocean, and resequencing of the two type strains Streptomyces lonarensis strain NCL 716 and Streptomyces bohaiensis strain 11A07.</title>
        <authorList>
            <person name="Loughran R.M."/>
            <person name="Pfannmuller K.M."/>
            <person name="Wasson B.J."/>
            <person name="Deadmond M.C."/>
            <person name="Paddock B.E."/>
            <person name="Koyack M.J."/>
            <person name="Gallegos D.A."/>
            <person name="Mitchell E.A."/>
            <person name="Ushijima B."/>
            <person name="Saw J.H."/>
            <person name="Mcphail K.L."/>
            <person name="Videau P."/>
        </authorList>
    </citation>
    <scope>NUCLEOTIDE SEQUENCE [LARGE SCALE GENOMIC DNA]</scope>
    <source>
        <strain evidence="3 4">11A07</strain>
    </source>
</reference>
<dbReference type="Proteomes" id="UP000727056">
    <property type="component" value="Unassembled WGS sequence"/>
</dbReference>
<dbReference type="EMBL" id="JAAVJC010000003">
    <property type="protein sequence ID" value="NJQ13594.1"/>
    <property type="molecule type" value="Genomic_DNA"/>
</dbReference>
<dbReference type="RefSeq" id="WP_338315589.1">
    <property type="nucleotide sequence ID" value="NZ_BHZH01000086.1"/>
</dbReference>
<protein>
    <recommendedName>
        <fullName evidence="5">Aspartate aminotransferase family protein</fullName>
    </recommendedName>
</protein>
<organism evidence="3 4">
    <name type="scientific">Streptomyces bohaiensis</name>
    <dbReference type="NCBI Taxonomy" id="1431344"/>
    <lineage>
        <taxon>Bacteria</taxon>
        <taxon>Bacillati</taxon>
        <taxon>Actinomycetota</taxon>
        <taxon>Actinomycetes</taxon>
        <taxon>Kitasatosporales</taxon>
        <taxon>Streptomycetaceae</taxon>
        <taxon>Streptomyces</taxon>
    </lineage>
</organism>
<evidence type="ECO:0000313" key="3">
    <source>
        <dbReference type="EMBL" id="NJQ13594.1"/>
    </source>
</evidence>
<evidence type="ECO:0000256" key="2">
    <source>
        <dbReference type="ARBA" id="ARBA00022793"/>
    </source>
</evidence>
<sequence length="570" mass="61608">MSPPPAASAHGDDGSFPRGDEFADWCGRTFLRPDGGNAEALVDLVRSALREALSHQGSGPVYPKAGQEEDLSLMGERGLPEGSVDAELVLGQLRGWLAGAVKVHHHMFAKNVVPPPSFVHLAAWCAVSLFMPNGVTGEDAAHTLSAEPASARTLARLAGYDRHRAGGLFTFGGTATNLYAINVGLAKAQPGHSEEGVEPGVAVVGSWPAHYSQKSACAWLGIGTRNYIAAASLPDQTTDLESMEAACREVMARGHRLACIIGAGGTTSNMAVDDFAGIAVMRDRLAAEYELDYTPHVHADTVIGWAYFCFLDYDLQRNPLGFTPPVVAKLTRLVERLRTVRHADSFGTDFHKTGFSPYTSSMIVMRDGRDFSRLRRDAGVMAPLFHDKDAYNPGTFTLETSRSAATMVATWLTLQALGKHGMRQLLGHALETAEALRGHIGALAGQDAKVINDLSYGPDVFVRCYPPNDPAAQSENFDDTDSVRRVNRYTSDLFAWLSHQDLPDGEQIAVSRTSAAFYTSSGEPVVALRVYSLNPYFSASHARELVVRLLEGKRRFDATLSDPGVYEGAR</sequence>
<accession>A0ABX1CBA4</accession>
<gene>
    <name evidence="3" type="ORF">HCN52_01185</name>
</gene>
<dbReference type="InterPro" id="IPR015421">
    <property type="entry name" value="PyrdxlP-dep_Trfase_major"/>
</dbReference>
<dbReference type="SUPFAM" id="SSF53383">
    <property type="entry name" value="PLP-dependent transferases"/>
    <property type="match status" value="1"/>
</dbReference>
<keyword evidence="4" id="KW-1185">Reference proteome</keyword>
<proteinExistence type="inferred from homology"/>
<dbReference type="InterPro" id="IPR015424">
    <property type="entry name" value="PyrdxlP-dep_Trfase"/>
</dbReference>
<comment type="caution">
    <text evidence="3">The sequence shown here is derived from an EMBL/GenBank/DDBJ whole genome shotgun (WGS) entry which is preliminary data.</text>
</comment>
<keyword evidence="2" id="KW-0210">Decarboxylase</keyword>